<keyword evidence="8" id="KW-0470">Melanin biosynthesis</keyword>
<feature type="signal peptide" evidence="11">
    <location>
        <begin position="1"/>
        <end position="22"/>
    </location>
</feature>
<keyword evidence="15" id="KW-1185">Reference proteome</keyword>
<evidence type="ECO:0000256" key="4">
    <source>
        <dbReference type="ARBA" id="ARBA00022723"/>
    </source>
</evidence>
<dbReference type="AlphaFoldDB" id="A0A6G1KF51"/>
<evidence type="ECO:0000256" key="7">
    <source>
        <dbReference type="ARBA" id="ARBA00023033"/>
    </source>
</evidence>
<evidence type="ECO:0000259" key="12">
    <source>
        <dbReference type="PROSITE" id="PS00497"/>
    </source>
</evidence>
<evidence type="ECO:0000256" key="10">
    <source>
        <dbReference type="ARBA" id="ARBA00048881"/>
    </source>
</evidence>
<keyword evidence="7" id="KW-0503">Monooxygenase</keyword>
<keyword evidence="6" id="KW-0186">Copper</keyword>
<comment type="cofactor">
    <cofactor evidence="1">
        <name>Cu(2+)</name>
        <dbReference type="ChEBI" id="CHEBI:29036"/>
    </cofactor>
</comment>
<evidence type="ECO:0000256" key="11">
    <source>
        <dbReference type="SAM" id="SignalP"/>
    </source>
</evidence>
<dbReference type="InterPro" id="IPR002227">
    <property type="entry name" value="Tyrosinase_Cu-bd"/>
</dbReference>
<evidence type="ECO:0000256" key="2">
    <source>
        <dbReference type="ARBA" id="ARBA00009928"/>
    </source>
</evidence>
<name>A0A6G1KF51_9PLEO</name>
<keyword evidence="11" id="KW-0732">Signal</keyword>
<feature type="domain" description="Tyrosinase copper-binding" evidence="12">
    <location>
        <begin position="127"/>
        <end position="144"/>
    </location>
</feature>
<dbReference type="InterPro" id="IPR050316">
    <property type="entry name" value="Tyrosinase/Hemocyanin"/>
</dbReference>
<dbReference type="GO" id="GO:0042438">
    <property type="term" value="P:melanin biosynthetic process"/>
    <property type="evidence" value="ECO:0007669"/>
    <property type="project" value="UniProtKB-KW"/>
</dbReference>
<dbReference type="EC" id="1.14.18.1" evidence="3"/>
<dbReference type="EMBL" id="MU005767">
    <property type="protein sequence ID" value="KAF2711454.1"/>
    <property type="molecule type" value="Genomic_DNA"/>
</dbReference>
<dbReference type="GO" id="GO:0004503">
    <property type="term" value="F:tyrosinase activity"/>
    <property type="evidence" value="ECO:0007669"/>
    <property type="project" value="UniProtKB-EC"/>
</dbReference>
<dbReference type="GO" id="GO:0046872">
    <property type="term" value="F:metal ion binding"/>
    <property type="evidence" value="ECO:0007669"/>
    <property type="project" value="UniProtKB-KW"/>
</dbReference>
<dbReference type="PANTHER" id="PTHR11474">
    <property type="entry name" value="TYROSINASE FAMILY MEMBER"/>
    <property type="match status" value="1"/>
</dbReference>
<sequence length="620" mass="68684">MASKIFVKLVSLLTLFSALTTSNPVSSSASRRHHTLEDIQKRQSDFFSVLGVAGITRTEVHPRKEIRELEKDADQWNVYLLALRRFQSVRQNDKLSYYQICGIHGRPFVSWDGVSQGDGGFGGYCAHTSNLFLSWHRPYLALFEEVLYLNAREAISEFPAGELRDRYNIALTTFRMPYWDWAAVPPSGQGSLPWSLQRPTIDITLPKGTVNVPNPLFSYTFHPLPKSDFGSNEFSIWPSTLRDPSSKTSNATSRNDIIALVLDGNRANMQSRVYGILAMQHEYTQISSDLAPGDSLESLHDTIHNSVGGSGHMSILAYSAFDPIFMLHHANVDRLFAIWQALNPNSYVTPRKSPYATFTYKPGFVSDVNTPLTPFHRDDAGNFWTSESCRSASIFAYTYPELVGIGRNDTLTLVARVNALYGPNAVPPKKRDNEDEIVDRSSLLSPGVAGAPTFSSERQYVANIKACKFGLDGSFNVYVFLGGDKPRSSSGIWTQDTSFVGVTGILSQPGATNESNGNQEVNGAVPLTAALEARVRNGELKSMKEDVVERYLQQNLRWQISKAQEIAVAHVPGFQISVLWAQVKPAAWASEFPTLRGEYRVLIDATNGQPGGFGYGDTLL</sequence>
<evidence type="ECO:0000256" key="3">
    <source>
        <dbReference type="ARBA" id="ARBA00011906"/>
    </source>
</evidence>
<reference evidence="14" key="1">
    <citation type="journal article" date="2020" name="Stud. Mycol.">
        <title>101 Dothideomycetes genomes: a test case for predicting lifestyles and emergence of pathogens.</title>
        <authorList>
            <person name="Haridas S."/>
            <person name="Albert R."/>
            <person name="Binder M."/>
            <person name="Bloem J."/>
            <person name="Labutti K."/>
            <person name="Salamov A."/>
            <person name="Andreopoulos B."/>
            <person name="Baker S."/>
            <person name="Barry K."/>
            <person name="Bills G."/>
            <person name="Bluhm B."/>
            <person name="Cannon C."/>
            <person name="Castanera R."/>
            <person name="Culley D."/>
            <person name="Daum C."/>
            <person name="Ezra D."/>
            <person name="Gonzalez J."/>
            <person name="Henrissat B."/>
            <person name="Kuo A."/>
            <person name="Liang C."/>
            <person name="Lipzen A."/>
            <person name="Lutzoni F."/>
            <person name="Magnuson J."/>
            <person name="Mondo S."/>
            <person name="Nolan M."/>
            <person name="Ohm R."/>
            <person name="Pangilinan J."/>
            <person name="Park H.-J."/>
            <person name="Ramirez L."/>
            <person name="Alfaro M."/>
            <person name="Sun H."/>
            <person name="Tritt A."/>
            <person name="Yoshinaga Y."/>
            <person name="Zwiers L.-H."/>
            <person name="Turgeon B."/>
            <person name="Goodwin S."/>
            <person name="Spatafora J."/>
            <person name="Crous P."/>
            <person name="Grigoriev I."/>
        </authorList>
    </citation>
    <scope>NUCLEOTIDE SEQUENCE</scope>
    <source>
        <strain evidence="14">CBS 279.74</strain>
    </source>
</reference>
<comment type="catalytic activity">
    <reaction evidence="9">
        <text>2 L-dopa + O2 = 2 L-dopaquinone + 2 H2O</text>
        <dbReference type="Rhea" id="RHEA:34287"/>
        <dbReference type="ChEBI" id="CHEBI:15377"/>
        <dbReference type="ChEBI" id="CHEBI:15379"/>
        <dbReference type="ChEBI" id="CHEBI:57504"/>
        <dbReference type="ChEBI" id="CHEBI:57924"/>
        <dbReference type="EC" id="1.14.18.1"/>
    </reaction>
</comment>
<accession>A0A6G1KF51</accession>
<evidence type="ECO:0000259" key="13">
    <source>
        <dbReference type="PROSITE" id="PS00498"/>
    </source>
</evidence>
<dbReference type="PROSITE" id="PS00497">
    <property type="entry name" value="TYROSINASE_1"/>
    <property type="match status" value="1"/>
</dbReference>
<dbReference type="Gene3D" id="1.10.1280.10">
    <property type="entry name" value="Di-copper center containing domain from catechol oxidase"/>
    <property type="match status" value="1"/>
</dbReference>
<evidence type="ECO:0000256" key="5">
    <source>
        <dbReference type="ARBA" id="ARBA00023002"/>
    </source>
</evidence>
<feature type="chain" id="PRO_5026105428" description="tyrosinase" evidence="11">
    <location>
        <begin position="23"/>
        <end position="620"/>
    </location>
</feature>
<dbReference type="Pfam" id="PF18132">
    <property type="entry name" value="Tyrosinase_C"/>
    <property type="match status" value="1"/>
</dbReference>
<proteinExistence type="inferred from homology"/>
<gene>
    <name evidence="14" type="ORF">K504DRAFT_427881</name>
</gene>
<dbReference type="InterPro" id="IPR041640">
    <property type="entry name" value="Tyrosinase_C"/>
</dbReference>
<dbReference type="SUPFAM" id="SSF48056">
    <property type="entry name" value="Di-copper centre-containing domain"/>
    <property type="match status" value="1"/>
</dbReference>
<keyword evidence="5" id="KW-0560">Oxidoreductase</keyword>
<keyword evidence="4" id="KW-0479">Metal-binding</keyword>
<evidence type="ECO:0000256" key="1">
    <source>
        <dbReference type="ARBA" id="ARBA00001973"/>
    </source>
</evidence>
<organism evidence="14 15">
    <name type="scientific">Pleomassaria siparia CBS 279.74</name>
    <dbReference type="NCBI Taxonomy" id="1314801"/>
    <lineage>
        <taxon>Eukaryota</taxon>
        <taxon>Fungi</taxon>
        <taxon>Dikarya</taxon>
        <taxon>Ascomycota</taxon>
        <taxon>Pezizomycotina</taxon>
        <taxon>Dothideomycetes</taxon>
        <taxon>Pleosporomycetidae</taxon>
        <taxon>Pleosporales</taxon>
        <taxon>Pleomassariaceae</taxon>
        <taxon>Pleomassaria</taxon>
    </lineage>
</organism>
<dbReference type="PROSITE" id="PS00498">
    <property type="entry name" value="TYROSINASE_2"/>
    <property type="match status" value="1"/>
</dbReference>
<dbReference type="Proteomes" id="UP000799428">
    <property type="component" value="Unassembled WGS sequence"/>
</dbReference>
<evidence type="ECO:0000256" key="6">
    <source>
        <dbReference type="ARBA" id="ARBA00023008"/>
    </source>
</evidence>
<dbReference type="PANTHER" id="PTHR11474:SF76">
    <property type="entry name" value="SHKT DOMAIN-CONTAINING PROTEIN"/>
    <property type="match status" value="1"/>
</dbReference>
<dbReference type="InterPro" id="IPR008922">
    <property type="entry name" value="Di-copper_centre_dom_sf"/>
</dbReference>
<comment type="catalytic activity">
    <reaction evidence="10">
        <text>L-tyrosine + O2 = L-dopaquinone + H2O</text>
        <dbReference type="Rhea" id="RHEA:18117"/>
        <dbReference type="ChEBI" id="CHEBI:15377"/>
        <dbReference type="ChEBI" id="CHEBI:15379"/>
        <dbReference type="ChEBI" id="CHEBI:57924"/>
        <dbReference type="ChEBI" id="CHEBI:58315"/>
        <dbReference type="EC" id="1.14.18.1"/>
    </reaction>
</comment>
<comment type="similarity">
    <text evidence="2">Belongs to the tyrosinase family.</text>
</comment>
<evidence type="ECO:0000313" key="14">
    <source>
        <dbReference type="EMBL" id="KAF2711454.1"/>
    </source>
</evidence>
<dbReference type="Pfam" id="PF00264">
    <property type="entry name" value="Tyrosinase"/>
    <property type="match status" value="1"/>
</dbReference>
<evidence type="ECO:0000313" key="15">
    <source>
        <dbReference type="Proteomes" id="UP000799428"/>
    </source>
</evidence>
<evidence type="ECO:0000256" key="9">
    <source>
        <dbReference type="ARBA" id="ARBA00048233"/>
    </source>
</evidence>
<dbReference type="PRINTS" id="PR00092">
    <property type="entry name" value="TYROSINASE"/>
</dbReference>
<feature type="domain" description="Tyrosinase copper-binding" evidence="13">
    <location>
        <begin position="322"/>
        <end position="333"/>
    </location>
</feature>
<evidence type="ECO:0000256" key="8">
    <source>
        <dbReference type="ARBA" id="ARBA00023101"/>
    </source>
</evidence>
<protein>
    <recommendedName>
        <fullName evidence="3">tyrosinase</fullName>
        <ecNumber evidence="3">1.14.18.1</ecNumber>
    </recommendedName>
</protein>
<dbReference type="OrthoDB" id="6132182at2759"/>
<dbReference type="Gene3D" id="2.60.310.20">
    <property type="match status" value="1"/>
</dbReference>